<dbReference type="EMBL" id="AUZX01005440">
    <property type="protein sequence ID" value="EQD67883.1"/>
    <property type="molecule type" value="Genomic_DNA"/>
</dbReference>
<dbReference type="Pfam" id="PF00899">
    <property type="entry name" value="ThiF"/>
    <property type="match status" value="1"/>
</dbReference>
<accession>T1BGZ2</accession>
<reference evidence="2" key="2">
    <citation type="journal article" date="2014" name="ISME J.">
        <title>Microbial stratification in low pH oxic and suboxic macroscopic growths along an acid mine drainage.</title>
        <authorList>
            <person name="Mendez-Garcia C."/>
            <person name="Mesa V."/>
            <person name="Sprenger R.R."/>
            <person name="Richter M."/>
            <person name="Diez M.S."/>
            <person name="Solano J."/>
            <person name="Bargiela R."/>
            <person name="Golyshina O.V."/>
            <person name="Manteca A."/>
            <person name="Ramos J.L."/>
            <person name="Gallego J.R."/>
            <person name="Llorente I."/>
            <person name="Martins Dos Santos V.A."/>
            <person name="Jensen O.N."/>
            <person name="Pelaez A.I."/>
            <person name="Sanchez J."/>
            <person name="Ferrer M."/>
        </authorList>
    </citation>
    <scope>NUCLEOTIDE SEQUENCE</scope>
</reference>
<organism evidence="2">
    <name type="scientific">mine drainage metagenome</name>
    <dbReference type="NCBI Taxonomy" id="410659"/>
    <lineage>
        <taxon>unclassified sequences</taxon>
        <taxon>metagenomes</taxon>
        <taxon>ecological metagenomes</taxon>
    </lineage>
</organism>
<comment type="caution">
    <text evidence="2">The sequence shown here is derived from an EMBL/GenBank/DDBJ whole genome shotgun (WGS) entry which is preliminary data.</text>
</comment>
<dbReference type="SUPFAM" id="SSF69572">
    <property type="entry name" value="Activating enzymes of the ubiquitin-like proteins"/>
    <property type="match status" value="1"/>
</dbReference>
<gene>
    <name evidence="2" type="ORF">B1A_07554</name>
</gene>
<sequence length="258" mass="27749">MTATRFTTPAALDADRRVRIDAVGAGGNGSMLLDGLARLDRAIRAQGGQGFSVMVYDDDTVSEANVGRQRFTPHDIGFNKALLLVHRLNAFYDLDWHATPDRYDPAQRYAGADFIVSCVDSGAFRHTLGKSGSHHGSEALWLDTGNGADSGQVVLGHFGIPPRGLRLPNVYDLYGDGLLEGDTGDLPSCSLAEALLRQRWSVNPIIAATALSILDSLFLRGGTAHHGALVRIDPISIVPLLVDPDVWADMGYITARKT</sequence>
<feature type="domain" description="THIF-type NAD/FAD binding fold" evidence="1">
    <location>
        <begin position="16"/>
        <end position="130"/>
    </location>
</feature>
<protein>
    <submittedName>
        <fullName evidence="2">UBA/THIF-type NAD/FAD binding fold protein</fullName>
    </submittedName>
</protein>
<proteinExistence type="predicted"/>
<evidence type="ECO:0000259" key="1">
    <source>
        <dbReference type="Pfam" id="PF00899"/>
    </source>
</evidence>
<reference evidence="2" key="1">
    <citation type="submission" date="2013-08" db="EMBL/GenBank/DDBJ databases">
        <authorList>
            <person name="Mendez C."/>
            <person name="Richter M."/>
            <person name="Ferrer M."/>
            <person name="Sanchez J."/>
        </authorList>
    </citation>
    <scope>NUCLEOTIDE SEQUENCE</scope>
</reference>
<dbReference type="AlphaFoldDB" id="T1BGZ2"/>
<dbReference type="Gene3D" id="3.40.50.720">
    <property type="entry name" value="NAD(P)-binding Rossmann-like Domain"/>
    <property type="match status" value="1"/>
</dbReference>
<dbReference type="InterPro" id="IPR035985">
    <property type="entry name" value="Ubiquitin-activating_enz"/>
</dbReference>
<dbReference type="InterPro" id="IPR000594">
    <property type="entry name" value="ThiF_NAD_FAD-bd"/>
</dbReference>
<dbReference type="GO" id="GO:0008641">
    <property type="term" value="F:ubiquitin-like modifier activating enzyme activity"/>
    <property type="evidence" value="ECO:0007669"/>
    <property type="project" value="InterPro"/>
</dbReference>
<dbReference type="InterPro" id="IPR022500">
    <property type="entry name" value="PRTRC_ThiF"/>
</dbReference>
<evidence type="ECO:0000313" key="2">
    <source>
        <dbReference type="EMBL" id="EQD67883.1"/>
    </source>
</evidence>
<name>T1BGZ2_9ZZZZ</name>
<dbReference type="NCBIfam" id="TIGR03736">
    <property type="entry name" value="PRTRC_ThiF"/>
    <property type="match status" value="1"/>
</dbReference>